<keyword evidence="4" id="KW-0732">Signal</keyword>
<evidence type="ECO:0000256" key="4">
    <source>
        <dbReference type="SAM" id="SignalP"/>
    </source>
</evidence>
<dbReference type="InterPro" id="IPR003595">
    <property type="entry name" value="Tyr_Pase_cat"/>
</dbReference>
<dbReference type="EMBL" id="HE600955">
    <property type="protein sequence ID" value="CAP35100.2"/>
    <property type="molecule type" value="Genomic_DNA"/>
</dbReference>
<dbReference type="InterPro" id="IPR003125">
    <property type="entry name" value="WSN"/>
</dbReference>
<reference evidence="7 8" key="1">
    <citation type="journal article" date="2003" name="PLoS Biol.">
        <title>The genome sequence of Caenorhabditis briggsae: a platform for comparative genomics.</title>
        <authorList>
            <person name="Stein L.D."/>
            <person name="Bao Z."/>
            <person name="Blasiar D."/>
            <person name="Blumenthal T."/>
            <person name="Brent M.R."/>
            <person name="Chen N."/>
            <person name="Chinwalla A."/>
            <person name="Clarke L."/>
            <person name="Clee C."/>
            <person name="Coghlan A."/>
            <person name="Coulson A."/>
            <person name="D'Eustachio P."/>
            <person name="Fitch D.H."/>
            <person name="Fulton L.A."/>
            <person name="Fulton R.E."/>
            <person name="Griffiths-Jones S."/>
            <person name="Harris T.W."/>
            <person name="Hillier L.W."/>
            <person name="Kamath R."/>
            <person name="Kuwabara P.E."/>
            <person name="Mardis E.R."/>
            <person name="Marra M.A."/>
            <person name="Miner T.L."/>
            <person name="Minx P."/>
            <person name="Mullikin J.C."/>
            <person name="Plumb R.W."/>
            <person name="Rogers J."/>
            <person name="Schein J.E."/>
            <person name="Sohrmann M."/>
            <person name="Spieth J."/>
            <person name="Stajich J.E."/>
            <person name="Wei C."/>
            <person name="Willey D."/>
            <person name="Wilson R.K."/>
            <person name="Durbin R."/>
            <person name="Waterston R.H."/>
        </authorList>
    </citation>
    <scope>NUCLEOTIDE SEQUENCE [LARGE SCALE GENOMIC DNA]</scope>
    <source>
        <strain evidence="7 8">AF16</strain>
    </source>
</reference>
<evidence type="ECO:0000313" key="9">
    <source>
        <dbReference type="WormBase" id="CBG17489"/>
    </source>
</evidence>
<sequence length="1336" mass="151388">MRILFILVFVSYGFSRFSRDTSDTNLKLSVDRMEKIARITYGIYVQKGLTDGEISIDEIFKIKNLNQVFEDSGALKNELKSLVTVSQSLRKSPDIEKNQQYFLALEAIRKKVDGLGDVEKWAESGEIQKITQNLKDKEIDLPKVEKFLEYCGKLDEAFVFLTDRKNLDNAADKGFASLHFSVLKDEGTLLASEIKILNSDHPDVKTVFDIKSVKDPLSVIFQATVLPKNLINNPNFQDIFTYSKKSNKNIQGLKSVEDFMTSSGNIPNQATFEKVFEDLNDPWLKSVIESPNFSKSLENLKLFEAHSLKKIRANLKGSGGQKVPIIDLLLTIDYNPTEAETVAKEFKNCLEKIPRTAISTTDMDSLKASCQNMEKSVDGLKSILEALMEISKDPEFQQMLSDVIGFAESSVGDLQGAFDKFKSYQDYGKFNQKVLKIKSLVEKIKNLKSELKIHALAVHDNVGKVVDFQNSYKSLSEGFGCLKNVKNSGNLIGMIDLTRNMGKLSSSSLDPLEKYIEKIEKISPDLKKLQNDMNSLKGKGSDGLDLLKDRKTHSEVIQMATHGIGAMKTAIEKKAEIQKMVPELKLVDDLKKTSKSLDQKDLDNLDSLVMMEASLDEMYQGLESWKLSLKNPESTNLIDHHEIFVKAKAVSGLSLDLLEIGTSLEKLIGETTDTQKKAKLEEVLKMFDEMAFVGMEFSRYSKSFDDSKKTLTALDTFFASFAKNPSGSSGSSAFSTKNPPGSSGSSAFSTKNPPGSSGSSAFSTKNPPGSSGSSAFSTTQISAQSSDYTHLIIGIALALLFLIAIVLGYIFGYPKFKKFMEERKKRKQRRKDAIAPVSRDGVTFVPEEAPAVQPSTLPEKEAEKEPSLNPPPAELLLDKTQSDHNSKKSKKDEKETKVGSKKDAPAEKTQDGEGIFIVVFLIFDLKNISARCKINVSRDLISWLCDTIFEKLRKTKEVKIKEASKKEKAIGEKTKIVGNVYTFYWEFVSLCFAYLYMNNTSESFFGGNTDGRTKYEIEPRTQFEIKYWVQKPNGKRRKWVQKTQQMDANTVTFPNKLQFILGKSPTTEEEAYWFWVMIKESKTKEVFMMSGFEEDGKNMCYEYIPLEKGHIKTFKKDNQVYTIECKEYKEVGGGQVVRRQLEVTYEKDSPKLIIEHVQYIKAKDLKSLSESPMNPAIVAKLVRMARINKEPVIVHCQDGVNRSGAFAYIEWLIQRFGNKPNKDIDFVQELFSLRAMKKHAVSNDILFGFSIIAFLAFLYGDATCELIEKLKIEYHLRFNWKRDNDFKDETQDEIMQMDQKWIADKEDLDYERQEQQKRLEKLQKLKKENKKNVPIF</sequence>
<dbReference type="SMART" id="SM00453">
    <property type="entry name" value="WSN"/>
    <property type="match status" value="1"/>
</dbReference>
<dbReference type="SMART" id="SM00194">
    <property type="entry name" value="PTPc"/>
    <property type="match status" value="1"/>
</dbReference>
<keyword evidence="3" id="KW-0812">Transmembrane</keyword>
<feature type="region of interest" description="Disordered" evidence="2">
    <location>
        <begin position="845"/>
        <end position="907"/>
    </location>
</feature>
<dbReference type="PANTHER" id="PTHR32525:SF4">
    <property type="entry name" value="WSN DOMAIN-CONTAINING PROTEIN"/>
    <property type="match status" value="1"/>
</dbReference>
<evidence type="ECO:0000313" key="8">
    <source>
        <dbReference type="Proteomes" id="UP000008549"/>
    </source>
</evidence>
<keyword evidence="3" id="KW-0472">Membrane</keyword>
<feature type="signal peptide" evidence="4">
    <location>
        <begin position="1"/>
        <end position="15"/>
    </location>
</feature>
<dbReference type="GO" id="GO:0004725">
    <property type="term" value="F:protein tyrosine phosphatase activity"/>
    <property type="evidence" value="ECO:0007669"/>
    <property type="project" value="InterPro"/>
</dbReference>
<name>A8XR27_CAEBR</name>
<feature type="transmembrane region" description="Helical" evidence="3">
    <location>
        <begin position="788"/>
        <end position="811"/>
    </location>
</feature>
<evidence type="ECO:0000256" key="3">
    <source>
        <dbReference type="SAM" id="Phobius"/>
    </source>
</evidence>
<feature type="compositionally biased region" description="Basic and acidic residues" evidence="2">
    <location>
        <begin position="876"/>
        <end position="907"/>
    </location>
</feature>
<dbReference type="SMART" id="SM00404">
    <property type="entry name" value="PTPc_motif"/>
    <property type="match status" value="1"/>
</dbReference>
<dbReference type="PANTHER" id="PTHR32525">
    <property type="entry name" value="PROTEIN-TYROSINE-PHOSPHATASE"/>
    <property type="match status" value="1"/>
</dbReference>
<dbReference type="WormBase" id="CBG17489">
    <property type="protein sequence ID" value="CBP49902"/>
    <property type="gene ID" value="WBGene00037098"/>
</dbReference>
<organism evidence="7 8">
    <name type="scientific">Caenorhabditis briggsae</name>
    <dbReference type="NCBI Taxonomy" id="6238"/>
    <lineage>
        <taxon>Eukaryota</taxon>
        <taxon>Metazoa</taxon>
        <taxon>Ecdysozoa</taxon>
        <taxon>Nematoda</taxon>
        <taxon>Chromadorea</taxon>
        <taxon>Rhabditida</taxon>
        <taxon>Rhabditina</taxon>
        <taxon>Rhabditomorpha</taxon>
        <taxon>Rhabditoidea</taxon>
        <taxon>Rhabditidae</taxon>
        <taxon>Peloderinae</taxon>
        <taxon>Caenorhabditis</taxon>
    </lineage>
</organism>
<protein>
    <submittedName>
        <fullName evidence="7">Protein CBR-HPO-7</fullName>
    </submittedName>
</protein>
<feature type="compositionally biased region" description="Polar residues" evidence="2">
    <location>
        <begin position="739"/>
        <end position="777"/>
    </location>
</feature>
<dbReference type="CTD" id="8583101"/>
<reference evidence="7 8" key="2">
    <citation type="journal article" date="2011" name="PLoS Genet.">
        <title>Caenorhabditis briggsae recombinant inbred line genotypes reveal inter-strain incompatibility and the evolution of recombination.</title>
        <authorList>
            <person name="Ross J.A."/>
            <person name="Koboldt D.C."/>
            <person name="Staisch J.E."/>
            <person name="Chamberlin H.M."/>
            <person name="Gupta B.P."/>
            <person name="Miller R.D."/>
            <person name="Baird S.E."/>
            <person name="Haag E.S."/>
        </authorList>
    </citation>
    <scope>NUCLEOTIDE SEQUENCE [LARGE SCALE GENOMIC DNA]</scope>
    <source>
        <strain evidence="7 8">AF16</strain>
    </source>
</reference>
<dbReference type="Gene3D" id="3.90.190.10">
    <property type="entry name" value="Protein tyrosine phosphatase superfamily"/>
    <property type="match status" value="1"/>
</dbReference>
<dbReference type="eggNOG" id="ENOG502TJH3">
    <property type="taxonomic scope" value="Eukaryota"/>
</dbReference>
<dbReference type="PROSITE" id="PS50056">
    <property type="entry name" value="TYR_PHOSPHATASE_2"/>
    <property type="match status" value="1"/>
</dbReference>
<dbReference type="Pfam" id="PF00102">
    <property type="entry name" value="Y_phosphatase"/>
    <property type="match status" value="1"/>
</dbReference>
<dbReference type="OMA" id="NISARCK"/>
<feature type="coiled-coil region" evidence="1">
    <location>
        <begin position="430"/>
        <end position="457"/>
    </location>
</feature>
<evidence type="ECO:0000259" key="6">
    <source>
        <dbReference type="PROSITE" id="PS50056"/>
    </source>
</evidence>
<dbReference type="PROSITE" id="PS50055">
    <property type="entry name" value="TYR_PHOSPHATASE_PTP"/>
    <property type="match status" value="1"/>
</dbReference>
<evidence type="ECO:0000256" key="1">
    <source>
        <dbReference type="SAM" id="Coils"/>
    </source>
</evidence>
<evidence type="ECO:0000313" key="7">
    <source>
        <dbReference type="EMBL" id="CAP35100.2"/>
    </source>
</evidence>
<dbReference type="Pfam" id="PF02206">
    <property type="entry name" value="WSN"/>
    <property type="match status" value="1"/>
</dbReference>
<feature type="domain" description="Tyrosine specific protein phosphatases" evidence="6">
    <location>
        <begin position="1191"/>
        <end position="1248"/>
    </location>
</feature>
<dbReference type="InParanoid" id="A8XR27"/>
<evidence type="ECO:0000259" key="5">
    <source>
        <dbReference type="PROSITE" id="PS50055"/>
    </source>
</evidence>
<dbReference type="PROSITE" id="PS00383">
    <property type="entry name" value="TYR_PHOSPHATASE_1"/>
    <property type="match status" value="1"/>
</dbReference>
<feature type="compositionally biased region" description="Low complexity" evidence="2">
    <location>
        <begin position="724"/>
        <end position="738"/>
    </location>
</feature>
<feature type="domain" description="Tyrosine-protein phosphatase" evidence="5">
    <location>
        <begin position="983"/>
        <end position="1257"/>
    </location>
</feature>
<dbReference type="KEGG" id="cbr:CBG_17489"/>
<feature type="region of interest" description="Disordered" evidence="2">
    <location>
        <begin position="724"/>
        <end position="777"/>
    </location>
</feature>
<feature type="chain" id="PRO_5012790865" evidence="4">
    <location>
        <begin position="16"/>
        <end position="1336"/>
    </location>
</feature>
<dbReference type="InterPro" id="IPR000387">
    <property type="entry name" value="Tyr_Pase_dom"/>
</dbReference>
<dbReference type="InterPro" id="IPR000242">
    <property type="entry name" value="PTP_cat"/>
</dbReference>
<keyword evidence="1" id="KW-0175">Coiled coil</keyword>
<dbReference type="InterPro" id="IPR016130">
    <property type="entry name" value="Tyr_Pase_AS"/>
</dbReference>
<proteinExistence type="predicted"/>
<accession>A8XR27</accession>
<dbReference type="InterPro" id="IPR029021">
    <property type="entry name" value="Prot-tyrosine_phosphatase-like"/>
</dbReference>
<feature type="coiled-coil region" evidence="1">
    <location>
        <begin position="1305"/>
        <end position="1332"/>
    </location>
</feature>
<keyword evidence="8" id="KW-1185">Reference proteome</keyword>
<evidence type="ECO:0000256" key="2">
    <source>
        <dbReference type="SAM" id="MobiDB-lite"/>
    </source>
</evidence>
<dbReference type="Proteomes" id="UP000008549">
    <property type="component" value="Unassembled WGS sequence"/>
</dbReference>
<gene>
    <name evidence="7" type="primary">Cbr-hpo-7</name>
    <name evidence="9" type="ORF">CBG17489</name>
    <name evidence="7" type="ORF">CBG_17489</name>
</gene>
<keyword evidence="3" id="KW-1133">Transmembrane helix</keyword>
<dbReference type="HOGENOM" id="CLU_263246_0_0_1"/>
<dbReference type="SUPFAM" id="SSF52799">
    <property type="entry name" value="(Phosphotyrosine protein) phosphatases II"/>
    <property type="match status" value="1"/>
</dbReference>
<dbReference type="RefSeq" id="XP_045096208.1">
    <property type="nucleotide sequence ID" value="XM_045243560.1"/>
</dbReference>
<dbReference type="GeneID" id="8583101"/>